<dbReference type="InterPro" id="IPR002725">
    <property type="entry name" value="YgjP-like_metallopeptidase"/>
</dbReference>
<evidence type="ECO:0000313" key="3">
    <source>
        <dbReference type="Proteomes" id="UP000297597"/>
    </source>
</evidence>
<dbReference type="Gene3D" id="3.30.2010.10">
    <property type="entry name" value="Metalloproteases ('zincins'), catalytic domain"/>
    <property type="match status" value="1"/>
</dbReference>
<dbReference type="Proteomes" id="UP000297597">
    <property type="component" value="Unassembled WGS sequence"/>
</dbReference>
<dbReference type="EMBL" id="QFFZ01000049">
    <property type="protein sequence ID" value="TEB09407.1"/>
    <property type="molecule type" value="Genomic_DNA"/>
</dbReference>
<gene>
    <name evidence="2" type="ORF">Pmgp_03178</name>
</gene>
<dbReference type="CDD" id="cd07344">
    <property type="entry name" value="M48_yhfN_like"/>
    <property type="match status" value="1"/>
</dbReference>
<evidence type="ECO:0000259" key="1">
    <source>
        <dbReference type="Pfam" id="PF01863"/>
    </source>
</evidence>
<dbReference type="OrthoDB" id="9811177at2"/>
<reference evidence="2 3" key="1">
    <citation type="journal article" date="2018" name="Environ. Microbiol.">
        <title>Novel energy conservation strategies and behaviour of Pelotomaculum schinkii driving syntrophic propionate catabolism.</title>
        <authorList>
            <person name="Hidalgo-Ahumada C.A.P."/>
            <person name="Nobu M.K."/>
            <person name="Narihiro T."/>
            <person name="Tamaki H."/>
            <person name="Liu W.T."/>
            <person name="Kamagata Y."/>
            <person name="Stams A.J.M."/>
            <person name="Imachi H."/>
            <person name="Sousa D.Z."/>
        </authorList>
    </citation>
    <scope>NUCLEOTIDE SEQUENCE [LARGE SCALE GENOMIC DNA]</scope>
    <source>
        <strain evidence="2 3">MGP</strain>
    </source>
</reference>
<evidence type="ECO:0000313" key="2">
    <source>
        <dbReference type="EMBL" id="TEB09407.1"/>
    </source>
</evidence>
<dbReference type="PANTHER" id="PTHR30399">
    <property type="entry name" value="UNCHARACTERIZED PROTEIN YGJP"/>
    <property type="match status" value="1"/>
</dbReference>
<dbReference type="RefSeq" id="WP_134215104.1">
    <property type="nucleotide sequence ID" value="NZ_QFFZ01000049.1"/>
</dbReference>
<accession>A0A4Y7RM78</accession>
<protein>
    <recommendedName>
        <fullName evidence="1">YgjP-like metallopeptidase domain-containing protein</fullName>
    </recommendedName>
</protein>
<proteinExistence type="predicted"/>
<organism evidence="2 3">
    <name type="scientific">Pelotomaculum propionicicum</name>
    <dbReference type="NCBI Taxonomy" id="258475"/>
    <lineage>
        <taxon>Bacteria</taxon>
        <taxon>Bacillati</taxon>
        <taxon>Bacillota</taxon>
        <taxon>Clostridia</taxon>
        <taxon>Eubacteriales</taxon>
        <taxon>Desulfotomaculaceae</taxon>
        <taxon>Pelotomaculum</taxon>
    </lineage>
</organism>
<comment type="caution">
    <text evidence="2">The sequence shown here is derived from an EMBL/GenBank/DDBJ whole genome shotgun (WGS) entry which is preliminary data.</text>
</comment>
<name>A0A4Y7RM78_9FIRM</name>
<dbReference type="Pfam" id="PF01863">
    <property type="entry name" value="YgjP-like"/>
    <property type="match status" value="1"/>
</dbReference>
<dbReference type="InterPro" id="IPR053136">
    <property type="entry name" value="UTP_pyrophosphatase-like"/>
</dbReference>
<feature type="domain" description="YgjP-like metallopeptidase" evidence="1">
    <location>
        <begin position="39"/>
        <end position="240"/>
    </location>
</feature>
<dbReference type="AlphaFoldDB" id="A0A4Y7RM78"/>
<dbReference type="PANTHER" id="PTHR30399:SF1">
    <property type="entry name" value="UTP PYROPHOSPHATASE"/>
    <property type="match status" value="1"/>
</dbReference>
<sequence>MSILPASKKNNGSSKSDCRLVNLAGREVAYSLIRSQKAKSLRLMVSNEKGLEVVIPSNFSLDLVEPILNKKQKWILGKLAYFEQLKQQQNERKVLYRGREYEVETRVVKGTAGTVKVEEGKLLLLVPAGAEGSAAAVLEGWFRAMARLLINQRVRVVNKELNLEFNRVFIRGQKTRWGSCSRRKNLNFNWRLVMAPLQVIDYIVAHELLHLIQPDHSQKFWSLVERVCPDYKDCRKWLKTNGHRLKFWFELL</sequence>
<keyword evidence="3" id="KW-1185">Reference proteome</keyword>